<proteinExistence type="predicted"/>
<keyword evidence="2" id="KW-1185">Reference proteome</keyword>
<reference evidence="2" key="1">
    <citation type="journal article" date="2023" name="G3 (Bethesda)">
        <title>Genome assembly and association tests identify interacting loci associated with vigor, precocity, and sex in interspecific pistachio rootstocks.</title>
        <authorList>
            <person name="Palmer W."/>
            <person name="Jacygrad E."/>
            <person name="Sagayaradj S."/>
            <person name="Cavanaugh K."/>
            <person name="Han R."/>
            <person name="Bertier L."/>
            <person name="Beede B."/>
            <person name="Kafkas S."/>
            <person name="Golino D."/>
            <person name="Preece J."/>
            <person name="Michelmore R."/>
        </authorList>
    </citation>
    <scope>NUCLEOTIDE SEQUENCE [LARGE SCALE GENOMIC DNA]</scope>
</reference>
<accession>A0ACC0XLE0</accession>
<name>A0ACC0XLE0_9ROSI</name>
<gene>
    <name evidence="1" type="ORF">Pint_31747</name>
</gene>
<evidence type="ECO:0000313" key="1">
    <source>
        <dbReference type="EMBL" id="KAJ0020095.1"/>
    </source>
</evidence>
<dbReference type="Proteomes" id="UP001163603">
    <property type="component" value="Chromosome 11"/>
</dbReference>
<dbReference type="EMBL" id="CM047746">
    <property type="protein sequence ID" value="KAJ0020095.1"/>
    <property type="molecule type" value="Genomic_DNA"/>
</dbReference>
<sequence>MGPIIGIRARFLMGTNKERIEHLESRLGAVQERLQQMEFGMNDKLHHLEEALNRLSNMLLANPESSNHGNHHQENEDGGHDSEPKGSHGCLPP</sequence>
<evidence type="ECO:0000313" key="2">
    <source>
        <dbReference type="Proteomes" id="UP001163603"/>
    </source>
</evidence>
<protein>
    <submittedName>
        <fullName evidence="1">Uncharacterized protein</fullName>
    </submittedName>
</protein>
<comment type="caution">
    <text evidence="1">The sequence shown here is derived from an EMBL/GenBank/DDBJ whole genome shotgun (WGS) entry which is preliminary data.</text>
</comment>
<organism evidence="1 2">
    <name type="scientific">Pistacia integerrima</name>
    <dbReference type="NCBI Taxonomy" id="434235"/>
    <lineage>
        <taxon>Eukaryota</taxon>
        <taxon>Viridiplantae</taxon>
        <taxon>Streptophyta</taxon>
        <taxon>Embryophyta</taxon>
        <taxon>Tracheophyta</taxon>
        <taxon>Spermatophyta</taxon>
        <taxon>Magnoliopsida</taxon>
        <taxon>eudicotyledons</taxon>
        <taxon>Gunneridae</taxon>
        <taxon>Pentapetalae</taxon>
        <taxon>rosids</taxon>
        <taxon>malvids</taxon>
        <taxon>Sapindales</taxon>
        <taxon>Anacardiaceae</taxon>
        <taxon>Pistacia</taxon>
    </lineage>
</organism>